<accession>A0A0N5ARV9</accession>
<keyword evidence="2" id="KW-1185">Reference proteome</keyword>
<feature type="compositionally biased region" description="Polar residues" evidence="1">
    <location>
        <begin position="729"/>
        <end position="742"/>
    </location>
</feature>
<organism evidence="2 3">
    <name type="scientific">Syphacia muris</name>
    <dbReference type="NCBI Taxonomy" id="451379"/>
    <lineage>
        <taxon>Eukaryota</taxon>
        <taxon>Metazoa</taxon>
        <taxon>Ecdysozoa</taxon>
        <taxon>Nematoda</taxon>
        <taxon>Chromadorea</taxon>
        <taxon>Rhabditida</taxon>
        <taxon>Spirurina</taxon>
        <taxon>Oxyuridomorpha</taxon>
        <taxon>Oxyuroidea</taxon>
        <taxon>Oxyuridae</taxon>
        <taxon>Syphacia</taxon>
    </lineage>
</organism>
<proteinExistence type="predicted"/>
<feature type="region of interest" description="Disordered" evidence="1">
    <location>
        <begin position="799"/>
        <end position="827"/>
    </location>
</feature>
<reference evidence="3" key="1">
    <citation type="submission" date="2016-04" db="UniProtKB">
        <authorList>
            <consortium name="WormBaseParasite"/>
        </authorList>
    </citation>
    <scope>IDENTIFICATION</scope>
</reference>
<evidence type="ECO:0000313" key="3">
    <source>
        <dbReference type="WBParaSite" id="SMUV_0000750301-mRNA-1"/>
    </source>
</evidence>
<dbReference type="AlphaFoldDB" id="A0A0N5ARV9"/>
<name>A0A0N5ARV9_9BILA</name>
<protein>
    <submittedName>
        <fullName evidence="3">Cell cycle regulator Mat89Bb</fullName>
    </submittedName>
</protein>
<sequence>MLVNQLQSAMPGTQLLGKRKNFANGPQQSRKFANLFSHRQELASLMGEKNKWLDAQRKASLLIPPYNIDQWQVMSRLLFATLYHKVVTTALPPEQHDAQLKLLEQIIQESIIIEWPKTITGLSSDNGSRSANDDVATEIDFAPLIHRARNVVKCRTPHPTMRVRVCALSSDECCECPPVKEAFFCVTLVKLSGDASEFQVAGKLILTQREGTPATKCQDQNGATMTSDGRLIASQAALDVHSYALLENSGETGKTTPLKYELDALCATFPEMGVTLNSMVDRRQLATRYAMQVDVAINIDNILVVKHVVQSHPFLIAITNDQTEPLLVSIFWQRLLNNDQITDVLYLQPESSTKLEPPVPWKIVKQVLKNFVKAQYPPARSLCNDEILHLQSMLFFPRVARCGEVQNELNILEMELFGNISDNTELSGMAKLCQRLGQDPVADNVTITKSEFMQDKCISLADSNTQLRHSIWQWLYRATEMIMDVGHKLCPSPVILEKKCSKTKRQMAAAEEYQTMLSLFNSRTITFISSKDVEKYLKLIAEDDEQKRMFTKAIIIRFCDENAGYLSFAFSNSEEPSKPLMGSMSAEQIKDFKQGLPEFLFDEAFPKQFDKIVRSEISQSESDTAELNVIALKKRSIFNSYNTLRLQNDCIQTKDNHSIRINPSTGERLTSTDFNLPTVLQQLVQPSLDMSAAAFFMAMQNLQNRVVDELAENVEAENSDTPRSEDESPLSQRPNDGLSKTTTSRHKPKKAEIPPLVGATAFPQAKMPLLTNCINHDEPLDLTAQKSRGETKIDIIPNVNEETHENEITTNATEQNITEDLAEKSEP</sequence>
<evidence type="ECO:0000256" key="1">
    <source>
        <dbReference type="SAM" id="MobiDB-lite"/>
    </source>
</evidence>
<dbReference type="WBParaSite" id="SMUV_0000750301-mRNA-1">
    <property type="protein sequence ID" value="SMUV_0000750301-mRNA-1"/>
    <property type="gene ID" value="SMUV_0000750301"/>
</dbReference>
<feature type="region of interest" description="Disordered" evidence="1">
    <location>
        <begin position="714"/>
        <end position="755"/>
    </location>
</feature>
<evidence type="ECO:0000313" key="2">
    <source>
        <dbReference type="Proteomes" id="UP000046393"/>
    </source>
</evidence>
<dbReference type="Proteomes" id="UP000046393">
    <property type="component" value="Unplaced"/>
</dbReference>